<accession>A0ABV8BZQ7</accession>
<feature type="region of interest" description="Disordered" evidence="2">
    <location>
        <begin position="268"/>
        <end position="313"/>
    </location>
</feature>
<evidence type="ECO:0000256" key="1">
    <source>
        <dbReference type="SAM" id="Coils"/>
    </source>
</evidence>
<evidence type="ECO:0000313" key="5">
    <source>
        <dbReference type="EMBL" id="MFC3895176.1"/>
    </source>
</evidence>
<evidence type="ECO:0000313" key="6">
    <source>
        <dbReference type="Proteomes" id="UP001595690"/>
    </source>
</evidence>
<feature type="coiled-coil region" evidence="1">
    <location>
        <begin position="195"/>
        <end position="222"/>
    </location>
</feature>
<reference evidence="6" key="1">
    <citation type="journal article" date="2019" name="Int. J. Syst. Evol. Microbiol.">
        <title>The Global Catalogue of Microorganisms (GCM) 10K type strain sequencing project: providing services to taxonomists for standard genome sequencing and annotation.</title>
        <authorList>
            <consortium name="The Broad Institute Genomics Platform"/>
            <consortium name="The Broad Institute Genome Sequencing Center for Infectious Disease"/>
            <person name="Wu L."/>
            <person name="Ma J."/>
        </authorList>
    </citation>
    <scope>NUCLEOTIDE SEQUENCE [LARGE SCALE GENOMIC DNA]</scope>
    <source>
        <strain evidence="6">CGMCC 4.7405</strain>
    </source>
</reference>
<protein>
    <submittedName>
        <fullName evidence="5">DUF1996 domain-containing protein</fullName>
    </submittedName>
</protein>
<dbReference type="RefSeq" id="WP_382376718.1">
    <property type="nucleotide sequence ID" value="NZ_JBHRZI010000022.1"/>
</dbReference>
<dbReference type="Pfam" id="PF09362">
    <property type="entry name" value="DUF1996"/>
    <property type="match status" value="1"/>
</dbReference>
<feature type="domain" description="DUF1996" evidence="4">
    <location>
        <begin position="329"/>
        <end position="464"/>
    </location>
</feature>
<feature type="chain" id="PRO_5046480339" evidence="3">
    <location>
        <begin position="24"/>
        <end position="486"/>
    </location>
</feature>
<dbReference type="Proteomes" id="UP001595690">
    <property type="component" value="Unassembled WGS sequence"/>
</dbReference>
<feature type="compositionally biased region" description="Basic and acidic residues" evidence="2">
    <location>
        <begin position="289"/>
        <end position="301"/>
    </location>
</feature>
<comment type="caution">
    <text evidence="5">The sequence shown here is derived from an EMBL/GenBank/DDBJ whole genome shotgun (WGS) entry which is preliminary data.</text>
</comment>
<feature type="signal peptide" evidence="3">
    <location>
        <begin position="1"/>
        <end position="23"/>
    </location>
</feature>
<gene>
    <name evidence="5" type="ORF">ACFOWZ_27145</name>
</gene>
<evidence type="ECO:0000256" key="2">
    <source>
        <dbReference type="SAM" id="MobiDB-lite"/>
    </source>
</evidence>
<organism evidence="5 6">
    <name type="scientific">Lentzea rhizosphaerae</name>
    <dbReference type="NCBI Taxonomy" id="2041025"/>
    <lineage>
        <taxon>Bacteria</taxon>
        <taxon>Bacillati</taxon>
        <taxon>Actinomycetota</taxon>
        <taxon>Actinomycetes</taxon>
        <taxon>Pseudonocardiales</taxon>
        <taxon>Pseudonocardiaceae</taxon>
        <taxon>Lentzea</taxon>
    </lineage>
</organism>
<dbReference type="PANTHER" id="PTHR43662:SF3">
    <property type="entry name" value="DOMAIN PROTEIN, PUTATIVE (AFU_ORTHOLOGUE AFUA_6G11970)-RELATED"/>
    <property type="match status" value="1"/>
</dbReference>
<dbReference type="PANTHER" id="PTHR43662">
    <property type="match status" value="1"/>
</dbReference>
<evidence type="ECO:0000256" key="3">
    <source>
        <dbReference type="SAM" id="SignalP"/>
    </source>
</evidence>
<keyword evidence="1" id="KW-0175">Coiled coil</keyword>
<proteinExistence type="predicted"/>
<name>A0ABV8BZQ7_9PSEU</name>
<feature type="compositionally biased region" description="Basic and acidic residues" evidence="2">
    <location>
        <begin position="157"/>
        <end position="173"/>
    </location>
</feature>
<dbReference type="InterPro" id="IPR018535">
    <property type="entry name" value="DUF1996"/>
</dbReference>
<evidence type="ECO:0000259" key="4">
    <source>
        <dbReference type="Pfam" id="PF09362"/>
    </source>
</evidence>
<feature type="region of interest" description="Disordered" evidence="2">
    <location>
        <begin position="146"/>
        <end position="173"/>
    </location>
</feature>
<dbReference type="EMBL" id="JBHRZI010000022">
    <property type="protein sequence ID" value="MFC3895176.1"/>
    <property type="molecule type" value="Genomic_DNA"/>
</dbReference>
<keyword evidence="6" id="KW-1185">Reference proteome</keyword>
<sequence length="486" mass="53230">MAFHRRKSTIWLTAAAAAMAVVAGGATVVAISSSDGAALADGADKSQFVDITKVKPNVKKPKEQQGATKGTFTVDCGRNENQHFNPDNFIAQPGVRNGAQHLHDYVGNLSTNADSNNKSLQKAGTTCKNGDKSAYFWPVVRINDGEEGEEAEQQQPPKKDDKAQQDKDKADKAAARLECPDVASLLPEDVPNAAQAEIDKELANIEKVTDEAEKRLEQVKAQDVNNIIVGPTREKRAAILNRMMLAFSRQGKQAPDLNPAAACTVKEAGQASKADNGAENNDEAQAEGTENKKNQNNKEENANNELEGNEGEIQRPEVVDLTFRGSPVGKVVAMPKFLRVLYGDAKAGQNGPKNARDSWTCTGFEDKVLLNKYPICPQGSKVKRIHDFPSCWDGKNIDSANHRDHIVFPDQNGKCKNGFKAVPQLRISLTYNIPREIQQQGRYAVDSFPEEEHNPLTDHDDFANVMSQQIMNRLVNCVNTGKKCKE</sequence>
<keyword evidence="3" id="KW-0732">Signal</keyword>